<evidence type="ECO:0000313" key="2">
    <source>
        <dbReference type="Proteomes" id="UP000308267"/>
    </source>
</evidence>
<proteinExistence type="predicted"/>
<reference evidence="1 2" key="1">
    <citation type="journal article" date="2019" name="BMC Genomics">
        <title>New insights from Opisthorchis felineus genome: update on genomics of the epidemiologically important liver flukes.</title>
        <authorList>
            <person name="Ershov N.I."/>
            <person name="Mordvinov V.A."/>
            <person name="Prokhortchouk E.B."/>
            <person name="Pakharukova M.Y."/>
            <person name="Gunbin K.V."/>
            <person name="Ustyantsev K."/>
            <person name="Genaev M.A."/>
            <person name="Blinov A.G."/>
            <person name="Mazur A."/>
            <person name="Boulygina E."/>
            <person name="Tsygankova S."/>
            <person name="Khrameeva E."/>
            <person name="Chekanov N."/>
            <person name="Fan G."/>
            <person name="Xiao A."/>
            <person name="Zhang H."/>
            <person name="Xu X."/>
            <person name="Yang H."/>
            <person name="Solovyev V."/>
            <person name="Lee S.M."/>
            <person name="Liu X."/>
            <person name="Afonnikov D.A."/>
            <person name="Skryabin K.G."/>
        </authorList>
    </citation>
    <scope>NUCLEOTIDE SEQUENCE [LARGE SCALE GENOMIC DNA]</scope>
    <source>
        <strain evidence="1">AK-0245</strain>
        <tissue evidence="1">Whole organism</tissue>
    </source>
</reference>
<comment type="caution">
    <text evidence="1">The sequence shown here is derived from an EMBL/GenBank/DDBJ whole genome shotgun (WGS) entry which is preliminary data.</text>
</comment>
<name>A0A4S2LEC8_OPIFE</name>
<accession>A0A4S2LEC8</accession>
<keyword evidence="2" id="KW-1185">Reference proteome</keyword>
<gene>
    <name evidence="1" type="ORF">CRM22_007864</name>
</gene>
<sequence>MLPKTMYFIGNLLLSSLHRGRPIEHLLKTRLTVNLLFQTTIPESRIFSWMAEQALPELKTLVKHQRPGIFGRPTEILMFTSVLLSIDRKPLLCKRLIKYQVEGRWNYKRCISSSELL</sequence>
<protein>
    <submittedName>
        <fullName evidence="1">Uncharacterized protein</fullName>
    </submittedName>
</protein>
<dbReference type="AlphaFoldDB" id="A0A4S2LEC8"/>
<dbReference type="EMBL" id="SJOL01007844">
    <property type="protein sequence ID" value="TGZ61680.1"/>
    <property type="molecule type" value="Genomic_DNA"/>
</dbReference>
<organism evidence="1 2">
    <name type="scientific">Opisthorchis felineus</name>
    <dbReference type="NCBI Taxonomy" id="147828"/>
    <lineage>
        <taxon>Eukaryota</taxon>
        <taxon>Metazoa</taxon>
        <taxon>Spiralia</taxon>
        <taxon>Lophotrochozoa</taxon>
        <taxon>Platyhelminthes</taxon>
        <taxon>Trematoda</taxon>
        <taxon>Digenea</taxon>
        <taxon>Opisthorchiida</taxon>
        <taxon>Opisthorchiata</taxon>
        <taxon>Opisthorchiidae</taxon>
        <taxon>Opisthorchis</taxon>
    </lineage>
</organism>
<dbReference type="Proteomes" id="UP000308267">
    <property type="component" value="Unassembled WGS sequence"/>
</dbReference>
<evidence type="ECO:0000313" key="1">
    <source>
        <dbReference type="EMBL" id="TGZ61680.1"/>
    </source>
</evidence>